<evidence type="ECO:0000256" key="1">
    <source>
        <dbReference type="SAM" id="MobiDB-lite"/>
    </source>
</evidence>
<name>A0A6A6SIT8_9PLEO</name>
<gene>
    <name evidence="2" type="ORF">K491DRAFT_784815</name>
</gene>
<reference evidence="2" key="1">
    <citation type="journal article" date="2020" name="Stud. Mycol.">
        <title>101 Dothideomycetes genomes: a test case for predicting lifestyles and emergence of pathogens.</title>
        <authorList>
            <person name="Haridas S."/>
            <person name="Albert R."/>
            <person name="Binder M."/>
            <person name="Bloem J."/>
            <person name="Labutti K."/>
            <person name="Salamov A."/>
            <person name="Andreopoulos B."/>
            <person name="Baker S."/>
            <person name="Barry K."/>
            <person name="Bills G."/>
            <person name="Bluhm B."/>
            <person name="Cannon C."/>
            <person name="Castanera R."/>
            <person name="Culley D."/>
            <person name="Daum C."/>
            <person name="Ezra D."/>
            <person name="Gonzalez J."/>
            <person name="Henrissat B."/>
            <person name="Kuo A."/>
            <person name="Liang C."/>
            <person name="Lipzen A."/>
            <person name="Lutzoni F."/>
            <person name="Magnuson J."/>
            <person name="Mondo S."/>
            <person name="Nolan M."/>
            <person name="Ohm R."/>
            <person name="Pangilinan J."/>
            <person name="Park H.-J."/>
            <person name="Ramirez L."/>
            <person name="Alfaro M."/>
            <person name="Sun H."/>
            <person name="Tritt A."/>
            <person name="Yoshinaga Y."/>
            <person name="Zwiers L.-H."/>
            <person name="Turgeon B."/>
            <person name="Goodwin S."/>
            <person name="Spatafora J."/>
            <person name="Crous P."/>
            <person name="Grigoriev I."/>
        </authorList>
    </citation>
    <scope>NUCLEOTIDE SEQUENCE</scope>
    <source>
        <strain evidence="2">CBS 122681</strain>
    </source>
</reference>
<organism evidence="2 3">
    <name type="scientific">Lophiostoma macrostomum CBS 122681</name>
    <dbReference type="NCBI Taxonomy" id="1314788"/>
    <lineage>
        <taxon>Eukaryota</taxon>
        <taxon>Fungi</taxon>
        <taxon>Dikarya</taxon>
        <taxon>Ascomycota</taxon>
        <taxon>Pezizomycotina</taxon>
        <taxon>Dothideomycetes</taxon>
        <taxon>Pleosporomycetidae</taxon>
        <taxon>Pleosporales</taxon>
        <taxon>Lophiostomataceae</taxon>
        <taxon>Lophiostoma</taxon>
    </lineage>
</organism>
<evidence type="ECO:0000313" key="3">
    <source>
        <dbReference type="Proteomes" id="UP000799324"/>
    </source>
</evidence>
<accession>A0A6A6SIT8</accession>
<dbReference type="Proteomes" id="UP000799324">
    <property type="component" value="Unassembled WGS sequence"/>
</dbReference>
<proteinExistence type="predicted"/>
<keyword evidence="3" id="KW-1185">Reference proteome</keyword>
<dbReference type="EMBL" id="MU004639">
    <property type="protein sequence ID" value="KAF2647302.1"/>
    <property type="molecule type" value="Genomic_DNA"/>
</dbReference>
<sequence length="518" mass="58889">MPAREAYQRRRHRLPAAGDQTGGHKLRGPRGHGIGITYAELDLDTGKEIITDEVKTAADLERHRKLYDMFEQDMADPDYDDTELKRELVRELIRDPRYADIRGPLRYLLTTVKSPEEQKAEDARIAAKLAEVERRMEPELQELEAQIGMVSHEMVQTLLDDPDLAPAHDIIRVWQSKMQDAQEGDPEMQALVEQVSAKLETIPAWHEKQAEVPPVPEGLTKEEQEEWIFEKFLAALTAGEQESPDASRQNAAELNVLKGKMKGAMSALGVDKNLENDILDLLDDDNDPRLADPLAHAELMDPDSDTPMESFDFEKLRKDIERLNKETPPEPPEEEKLDPQLEALVNRIMDDPSLMEKLALAKQALDETQADLTTRVQPCAPDPETLDKSRLTSYRQRLKMAENNPEHIAGLRRLRIDLLPPFSVSPALKSLNQALQLAYLGASDDVRRVLWRAYNKARTVPTLLRSIPDDAWDMLWYSQAVTWRSNQNRTNHLRILLHDLNSVGRDGPPTHPDTLQAD</sequence>
<feature type="region of interest" description="Disordered" evidence="1">
    <location>
        <begin position="1"/>
        <end position="31"/>
    </location>
</feature>
<dbReference type="OrthoDB" id="7984201at2759"/>
<evidence type="ECO:0000313" key="2">
    <source>
        <dbReference type="EMBL" id="KAF2647302.1"/>
    </source>
</evidence>
<protein>
    <submittedName>
        <fullName evidence="2">Uncharacterized protein</fullName>
    </submittedName>
</protein>
<dbReference type="AlphaFoldDB" id="A0A6A6SIT8"/>